<accession>A0A6C0I400</accession>
<name>A0A6C0I400_9ZZZZ</name>
<sequence>MSTTPIKTEYRTDLAVQYNTTAQYRGLLRELMNMDKEVLNKKIKEYKELDIDEESMDELVYDENASNRLLTHIFDTTQNNTHFQLLYSAAAALMISEDKNIGLAVLLSYDYLQLFHKCLVDFYCNSFSEENIHYIGLMKKLT</sequence>
<organism evidence="1">
    <name type="scientific">viral metagenome</name>
    <dbReference type="NCBI Taxonomy" id="1070528"/>
    <lineage>
        <taxon>unclassified sequences</taxon>
        <taxon>metagenomes</taxon>
        <taxon>organismal metagenomes</taxon>
    </lineage>
</organism>
<reference evidence="1" key="1">
    <citation type="journal article" date="2020" name="Nature">
        <title>Giant virus diversity and host interactions through global metagenomics.</title>
        <authorList>
            <person name="Schulz F."/>
            <person name="Roux S."/>
            <person name="Paez-Espino D."/>
            <person name="Jungbluth S."/>
            <person name="Walsh D.A."/>
            <person name="Denef V.J."/>
            <person name="McMahon K.D."/>
            <person name="Konstantinidis K.T."/>
            <person name="Eloe-Fadrosh E.A."/>
            <person name="Kyrpides N.C."/>
            <person name="Woyke T."/>
        </authorList>
    </citation>
    <scope>NUCLEOTIDE SEQUENCE</scope>
    <source>
        <strain evidence="1">GVMAG-M-3300023184-190</strain>
    </source>
</reference>
<proteinExistence type="predicted"/>
<dbReference type="AlphaFoldDB" id="A0A6C0I400"/>
<protein>
    <submittedName>
        <fullName evidence="1">Uncharacterized protein</fullName>
    </submittedName>
</protein>
<dbReference type="EMBL" id="MN740091">
    <property type="protein sequence ID" value="QHT87512.1"/>
    <property type="molecule type" value="Genomic_DNA"/>
</dbReference>
<evidence type="ECO:0000313" key="1">
    <source>
        <dbReference type="EMBL" id="QHT87512.1"/>
    </source>
</evidence>